<gene>
    <name evidence="2" type="ORF">PoB_007074200</name>
</gene>
<name>A0AAV4DJ01_9GAST</name>
<comment type="caution">
    <text evidence="2">The sequence shown here is derived from an EMBL/GenBank/DDBJ whole genome shotgun (WGS) entry which is preliminary data.</text>
</comment>
<evidence type="ECO:0000256" key="1">
    <source>
        <dbReference type="SAM" id="MobiDB-lite"/>
    </source>
</evidence>
<evidence type="ECO:0000313" key="2">
    <source>
        <dbReference type="EMBL" id="GFO44237.1"/>
    </source>
</evidence>
<organism evidence="2 3">
    <name type="scientific">Plakobranchus ocellatus</name>
    <dbReference type="NCBI Taxonomy" id="259542"/>
    <lineage>
        <taxon>Eukaryota</taxon>
        <taxon>Metazoa</taxon>
        <taxon>Spiralia</taxon>
        <taxon>Lophotrochozoa</taxon>
        <taxon>Mollusca</taxon>
        <taxon>Gastropoda</taxon>
        <taxon>Heterobranchia</taxon>
        <taxon>Euthyneura</taxon>
        <taxon>Panpulmonata</taxon>
        <taxon>Sacoglossa</taxon>
        <taxon>Placobranchoidea</taxon>
        <taxon>Plakobranchidae</taxon>
        <taxon>Plakobranchus</taxon>
    </lineage>
</organism>
<evidence type="ECO:0000313" key="3">
    <source>
        <dbReference type="Proteomes" id="UP000735302"/>
    </source>
</evidence>
<proteinExistence type="predicted"/>
<protein>
    <submittedName>
        <fullName evidence="2">Uncharacterized protein</fullName>
    </submittedName>
</protein>
<dbReference type="EMBL" id="BLXT01007947">
    <property type="protein sequence ID" value="GFO44237.1"/>
    <property type="molecule type" value="Genomic_DNA"/>
</dbReference>
<dbReference type="AlphaFoldDB" id="A0AAV4DJ01"/>
<sequence>MQVVCKRKYKTLSLLAVVAGLFYMLQCLSVFRLGELSHARARAWGDSNHNSFSSHLDDEDQHMLLKGRNRVVDGESRMIHGIDEADLHKERDDGRSKNKDLKYIGNVDKDDGFQAKKGKDQLRPGKDDGHSNSRKLVQPMEINVRGVLPKDRHLYTAGDDGLFACLSQTQVNSPRKMLK</sequence>
<accession>A0AAV4DJ01</accession>
<feature type="compositionally biased region" description="Basic and acidic residues" evidence="1">
    <location>
        <begin position="110"/>
        <end position="131"/>
    </location>
</feature>
<keyword evidence="3" id="KW-1185">Reference proteome</keyword>
<reference evidence="2 3" key="1">
    <citation type="journal article" date="2021" name="Elife">
        <title>Chloroplast acquisition without the gene transfer in kleptoplastic sea slugs, Plakobranchus ocellatus.</title>
        <authorList>
            <person name="Maeda T."/>
            <person name="Takahashi S."/>
            <person name="Yoshida T."/>
            <person name="Shimamura S."/>
            <person name="Takaki Y."/>
            <person name="Nagai Y."/>
            <person name="Toyoda A."/>
            <person name="Suzuki Y."/>
            <person name="Arimoto A."/>
            <person name="Ishii H."/>
            <person name="Satoh N."/>
            <person name="Nishiyama T."/>
            <person name="Hasebe M."/>
            <person name="Maruyama T."/>
            <person name="Minagawa J."/>
            <person name="Obokata J."/>
            <person name="Shigenobu S."/>
        </authorList>
    </citation>
    <scope>NUCLEOTIDE SEQUENCE [LARGE SCALE GENOMIC DNA]</scope>
</reference>
<dbReference type="Proteomes" id="UP000735302">
    <property type="component" value="Unassembled WGS sequence"/>
</dbReference>
<feature type="region of interest" description="Disordered" evidence="1">
    <location>
        <begin position="110"/>
        <end position="136"/>
    </location>
</feature>